<evidence type="ECO:0000256" key="1">
    <source>
        <dbReference type="ARBA" id="ARBA00007406"/>
    </source>
</evidence>
<dbReference type="PIRSF" id="PIRSF000149">
    <property type="entry name" value="GAP_DH"/>
    <property type="match status" value="1"/>
</dbReference>
<dbReference type="SUPFAM" id="SSF51735">
    <property type="entry name" value="NAD(P)-binding Rossmann-fold domains"/>
    <property type="match status" value="1"/>
</dbReference>
<dbReference type="PROSITE" id="PS00071">
    <property type="entry name" value="GAPDH"/>
    <property type="match status" value="1"/>
</dbReference>
<feature type="binding site" evidence="6">
    <location>
        <position position="34"/>
    </location>
    <ligand>
        <name>NAD(+)</name>
        <dbReference type="ChEBI" id="CHEBI:57540"/>
    </ligand>
</feature>
<dbReference type="GO" id="GO:0050661">
    <property type="term" value="F:NADP binding"/>
    <property type="evidence" value="ECO:0007669"/>
    <property type="project" value="InterPro"/>
</dbReference>
<dbReference type="RefSeq" id="WP_010581002.1">
    <property type="nucleotide sequence ID" value="NZ_AHYZ01000142.1"/>
</dbReference>
<dbReference type="InterPro" id="IPR036291">
    <property type="entry name" value="NAD(P)-bd_dom_sf"/>
</dbReference>
<evidence type="ECO:0000256" key="7">
    <source>
        <dbReference type="PIRSR" id="PIRSR000149-4"/>
    </source>
</evidence>
<reference evidence="11 12" key="1">
    <citation type="journal article" date="2015" name="Genome Announc.">
        <title>Expanding the biotechnology potential of lactobacilli through comparative genomics of 213 strains and associated genera.</title>
        <authorList>
            <person name="Sun Z."/>
            <person name="Harris H.M."/>
            <person name="McCann A."/>
            <person name="Guo C."/>
            <person name="Argimon S."/>
            <person name="Zhang W."/>
            <person name="Yang X."/>
            <person name="Jeffery I.B."/>
            <person name="Cooney J.C."/>
            <person name="Kagawa T.F."/>
            <person name="Liu W."/>
            <person name="Song Y."/>
            <person name="Salvetti E."/>
            <person name="Wrobel A."/>
            <person name="Rasinkangas P."/>
            <person name="Parkhill J."/>
            <person name="Rea M.C."/>
            <person name="O'Sullivan O."/>
            <person name="Ritari J."/>
            <person name="Douillard F.P."/>
            <person name="Paul Ross R."/>
            <person name="Yang R."/>
            <person name="Briner A.E."/>
            <person name="Felis G.E."/>
            <person name="de Vos W.M."/>
            <person name="Barrangou R."/>
            <person name="Klaenhammer T.R."/>
            <person name="Caufield P.W."/>
            <person name="Cui Y."/>
            <person name="Zhang H."/>
            <person name="O'Toole P.W."/>
        </authorList>
    </citation>
    <scope>NUCLEOTIDE SEQUENCE [LARGE SCALE GENOMIC DNA]</scope>
    <source>
        <strain evidence="11 12">DSM 20605</strain>
    </source>
</reference>
<dbReference type="PRINTS" id="PR00078">
    <property type="entry name" value="G3PDHDRGNASE"/>
</dbReference>
<feature type="binding site" evidence="5">
    <location>
        <begin position="150"/>
        <end position="152"/>
    </location>
    <ligand>
        <name>D-glyceraldehyde 3-phosphate</name>
        <dbReference type="ChEBI" id="CHEBI:59776"/>
    </ligand>
</feature>
<evidence type="ECO:0000256" key="5">
    <source>
        <dbReference type="PIRSR" id="PIRSR000149-2"/>
    </source>
</evidence>
<evidence type="ECO:0000313" key="11">
    <source>
        <dbReference type="EMBL" id="KRM88556.1"/>
    </source>
</evidence>
<evidence type="ECO:0000256" key="3">
    <source>
        <dbReference type="ARBA" id="ARBA00023002"/>
    </source>
</evidence>
<dbReference type="OrthoDB" id="9803304at2"/>
<dbReference type="STRING" id="1133569.FD21_GL001152"/>
<feature type="binding site" evidence="6">
    <location>
        <position position="315"/>
    </location>
    <ligand>
        <name>NAD(+)</name>
        <dbReference type="ChEBI" id="CHEBI:57540"/>
    </ligand>
</feature>
<dbReference type="FunFam" id="3.30.360.10:FF:000002">
    <property type="entry name" value="Glyceraldehyde-3-phosphate dehydrogenase"/>
    <property type="match status" value="1"/>
</dbReference>
<keyword evidence="6" id="KW-0547">Nucleotide-binding</keyword>
<dbReference type="SMART" id="SM00846">
    <property type="entry name" value="Gp_dh_N"/>
    <property type="match status" value="1"/>
</dbReference>
<dbReference type="CDD" id="cd18126">
    <property type="entry name" value="GAPDH_I_C"/>
    <property type="match status" value="1"/>
</dbReference>
<gene>
    <name evidence="11" type="ORF">FD21_GL001152</name>
</gene>
<feature type="domain" description="Glyceraldehyde 3-phosphate dehydrogenase NAD(P) binding" evidence="10">
    <location>
        <begin position="3"/>
        <end position="151"/>
    </location>
</feature>
<keyword evidence="6" id="KW-0520">NAD</keyword>
<keyword evidence="12" id="KW-1185">Reference proteome</keyword>
<dbReference type="Proteomes" id="UP000051576">
    <property type="component" value="Unassembled WGS sequence"/>
</dbReference>
<sequence length="333" mass="35835">MTVKVAINGFGRIGRLALRRIQDVKGIDVVAINDLTNIEMLANLLKFDTTQGKFNGTVATDDQDLVINGKSIKVLANPDPAQLPWKDLGIDIVLECTGFFTSKQRAAAHLTAGAKKVLISAFAGKNVPTIVFNTNQQQLTADEKIISGASCTTNSLAPMAKVLHDQFGIIEGLMTTIHAYTGDQMTLDGPHRKGDFRRARAAAENIVPTSTGAAKAIGQVIPELSGKLDGVSQRVPVKAGSLTELYTVLQKPTSITEVNQAMKAAANESFGYNTDPIVSSDIIGTTYGSLFDATQTKIMEVAGRQLVKTVAWYDNEMSYTSQLVRTLKYVAEL</sequence>
<dbReference type="PATRIC" id="fig|1133569.4.peg.1281"/>
<keyword evidence="3 9" id="KW-0560">Oxidoreductase</keyword>
<comment type="similarity">
    <text evidence="1 8">Belongs to the glyceraldehyde-3-phosphate dehydrogenase family.</text>
</comment>
<feature type="site" description="Activates thiol group during catalysis" evidence="7">
    <location>
        <position position="178"/>
    </location>
</feature>
<evidence type="ECO:0000256" key="9">
    <source>
        <dbReference type="RuleBase" id="RU361160"/>
    </source>
</evidence>
<comment type="caution">
    <text evidence="11">The sequence shown here is derived from an EMBL/GenBank/DDBJ whole genome shotgun (WGS) entry which is preliminary data.</text>
</comment>
<accession>A0A0R2CJX1</accession>
<organism evidence="11 12">
    <name type="scientific">Liquorilactobacillus vini DSM 20605</name>
    <dbReference type="NCBI Taxonomy" id="1133569"/>
    <lineage>
        <taxon>Bacteria</taxon>
        <taxon>Bacillati</taxon>
        <taxon>Bacillota</taxon>
        <taxon>Bacilli</taxon>
        <taxon>Lactobacillales</taxon>
        <taxon>Lactobacillaceae</taxon>
        <taxon>Liquorilactobacillus</taxon>
    </lineage>
</organism>
<evidence type="ECO:0000259" key="10">
    <source>
        <dbReference type="SMART" id="SM00846"/>
    </source>
</evidence>
<proteinExistence type="inferred from homology"/>
<feature type="active site" description="Nucleophile" evidence="4">
    <location>
        <position position="151"/>
    </location>
</feature>
<dbReference type="InterPro" id="IPR020830">
    <property type="entry name" value="GlycerAld_3-P_DH_AS"/>
</dbReference>
<dbReference type="PANTHER" id="PTHR43148">
    <property type="entry name" value="GLYCERALDEHYDE-3-PHOSPHATE DEHYDROGENASE 2"/>
    <property type="match status" value="1"/>
</dbReference>
<dbReference type="NCBIfam" id="TIGR01534">
    <property type="entry name" value="GAPDH-I"/>
    <property type="match status" value="1"/>
</dbReference>
<dbReference type="Pfam" id="PF02800">
    <property type="entry name" value="Gp_dh_C"/>
    <property type="match status" value="1"/>
</dbReference>
<feature type="binding site" evidence="5">
    <location>
        <begin position="211"/>
        <end position="212"/>
    </location>
    <ligand>
        <name>D-glyceraldehyde 3-phosphate</name>
        <dbReference type="ChEBI" id="CHEBI:59776"/>
    </ligand>
</feature>
<dbReference type="Gene3D" id="3.40.50.720">
    <property type="entry name" value="NAD(P)-binding Rossmann-like Domain"/>
    <property type="match status" value="1"/>
</dbReference>
<name>A0A0R2CJX1_9LACO</name>
<dbReference type="AlphaFoldDB" id="A0A0R2CJX1"/>
<dbReference type="EC" id="1.2.1.-" evidence="9"/>
<evidence type="ECO:0000256" key="6">
    <source>
        <dbReference type="PIRSR" id="PIRSR000149-3"/>
    </source>
</evidence>
<feature type="binding site" evidence="5">
    <location>
        <position position="181"/>
    </location>
    <ligand>
        <name>D-glyceraldehyde 3-phosphate</name>
        <dbReference type="ChEBI" id="CHEBI:59776"/>
    </ligand>
</feature>
<dbReference type="CDD" id="cd05214">
    <property type="entry name" value="GAPDH_I_N"/>
    <property type="match status" value="1"/>
</dbReference>
<evidence type="ECO:0000256" key="2">
    <source>
        <dbReference type="ARBA" id="ARBA00021022"/>
    </source>
</evidence>
<dbReference type="InterPro" id="IPR006424">
    <property type="entry name" value="Glyceraldehyde-3-P_DH_1"/>
</dbReference>
<evidence type="ECO:0000313" key="12">
    <source>
        <dbReference type="Proteomes" id="UP000051576"/>
    </source>
</evidence>
<evidence type="ECO:0000256" key="8">
    <source>
        <dbReference type="RuleBase" id="RU000397"/>
    </source>
</evidence>
<dbReference type="SUPFAM" id="SSF55347">
    <property type="entry name" value="Glyceraldehyde-3-phosphate dehydrogenase-like, C-terminal domain"/>
    <property type="match status" value="1"/>
</dbReference>
<dbReference type="InterPro" id="IPR020828">
    <property type="entry name" value="GlycerAld_3-P_DH_NAD(P)-bd"/>
</dbReference>
<dbReference type="eggNOG" id="COG0057">
    <property type="taxonomic scope" value="Bacteria"/>
</dbReference>
<dbReference type="EMBL" id="AYYX01000030">
    <property type="protein sequence ID" value="KRM88556.1"/>
    <property type="molecule type" value="Genomic_DNA"/>
</dbReference>
<dbReference type="GO" id="GO:0016620">
    <property type="term" value="F:oxidoreductase activity, acting on the aldehyde or oxo group of donors, NAD or NADP as acceptor"/>
    <property type="evidence" value="ECO:0007669"/>
    <property type="project" value="InterPro"/>
</dbReference>
<dbReference type="InterPro" id="IPR020829">
    <property type="entry name" value="GlycerAld_3-P_DH_cat"/>
</dbReference>
<dbReference type="GO" id="GO:0006006">
    <property type="term" value="P:glucose metabolic process"/>
    <property type="evidence" value="ECO:0007669"/>
    <property type="project" value="InterPro"/>
</dbReference>
<feature type="binding site" evidence="6">
    <location>
        <position position="120"/>
    </location>
    <ligand>
        <name>NAD(+)</name>
        <dbReference type="ChEBI" id="CHEBI:57540"/>
    </ligand>
</feature>
<dbReference type="FunFam" id="3.40.50.720:FF:000001">
    <property type="entry name" value="Glyceraldehyde-3-phosphate dehydrogenase"/>
    <property type="match status" value="1"/>
</dbReference>
<dbReference type="Pfam" id="PF00044">
    <property type="entry name" value="Gp_dh_N"/>
    <property type="match status" value="1"/>
</dbReference>
<dbReference type="Gene3D" id="3.30.360.10">
    <property type="entry name" value="Dihydrodipicolinate Reductase, domain 2"/>
    <property type="match status" value="1"/>
</dbReference>
<dbReference type="InterPro" id="IPR020831">
    <property type="entry name" value="GlycerAld/Erythrose_P_DH"/>
</dbReference>
<feature type="binding site" evidence="5">
    <location>
        <position position="234"/>
    </location>
    <ligand>
        <name>D-glyceraldehyde 3-phosphate</name>
        <dbReference type="ChEBI" id="CHEBI:59776"/>
    </ligand>
</feature>
<evidence type="ECO:0000256" key="4">
    <source>
        <dbReference type="PIRSR" id="PIRSR000149-1"/>
    </source>
</evidence>
<feature type="binding site" evidence="6">
    <location>
        <begin position="12"/>
        <end position="13"/>
    </location>
    <ligand>
        <name>NAD(+)</name>
        <dbReference type="ChEBI" id="CHEBI:57540"/>
    </ligand>
</feature>
<protein>
    <recommendedName>
        <fullName evidence="2 9">Glyceraldehyde-3-phosphate dehydrogenase</fullName>
        <ecNumber evidence="9">1.2.1.-</ecNumber>
    </recommendedName>
</protein>
<dbReference type="GO" id="GO:0051287">
    <property type="term" value="F:NAD binding"/>
    <property type="evidence" value="ECO:0007669"/>
    <property type="project" value="InterPro"/>
</dbReference>